<proteinExistence type="predicted"/>
<evidence type="ECO:0000256" key="1">
    <source>
        <dbReference type="SAM" id="MobiDB-lite"/>
    </source>
</evidence>
<protein>
    <submittedName>
        <fullName evidence="2">Uncharacterized protein</fullName>
    </submittedName>
</protein>
<name>A0A5M9JM62_MONFR</name>
<gene>
    <name evidence="2" type="ORF">EYC84_007826</name>
</gene>
<keyword evidence="3" id="KW-1185">Reference proteome</keyword>
<comment type="caution">
    <text evidence="2">The sequence shown here is derived from an EMBL/GenBank/DDBJ whole genome shotgun (WGS) entry which is preliminary data.</text>
</comment>
<accession>A0A5M9JM62</accession>
<evidence type="ECO:0000313" key="2">
    <source>
        <dbReference type="EMBL" id="KAA8568846.1"/>
    </source>
</evidence>
<organism evidence="2 3">
    <name type="scientific">Monilinia fructicola</name>
    <name type="common">Brown rot fungus</name>
    <name type="synonym">Ciboria fructicola</name>
    <dbReference type="NCBI Taxonomy" id="38448"/>
    <lineage>
        <taxon>Eukaryota</taxon>
        <taxon>Fungi</taxon>
        <taxon>Dikarya</taxon>
        <taxon>Ascomycota</taxon>
        <taxon>Pezizomycotina</taxon>
        <taxon>Leotiomycetes</taxon>
        <taxon>Helotiales</taxon>
        <taxon>Sclerotiniaceae</taxon>
        <taxon>Monilinia</taxon>
    </lineage>
</organism>
<dbReference type="AlphaFoldDB" id="A0A5M9JM62"/>
<evidence type="ECO:0000313" key="3">
    <source>
        <dbReference type="Proteomes" id="UP000322873"/>
    </source>
</evidence>
<feature type="compositionally biased region" description="Basic residues" evidence="1">
    <location>
        <begin position="53"/>
        <end position="64"/>
    </location>
</feature>
<dbReference type="Proteomes" id="UP000322873">
    <property type="component" value="Unassembled WGS sequence"/>
</dbReference>
<feature type="compositionally biased region" description="Basic residues" evidence="1">
    <location>
        <begin position="1"/>
        <end position="10"/>
    </location>
</feature>
<sequence length="256" mass="29522">MPPKTTKKIAHLNANKSKDSNLTTSDSESDGAPLTKRGKSRSQPKSDLDTPPKRRGPGRPRHSKSIVVDSDESMKDNDEEPAESSKAPNKRKRQATKPSMEGKAVAQSSDDEMPDVHGETISDSNADYDSVEWTEEDQILLDFTHDYEISLWRRTKSIFNCAPFDLFPKGIKAANDDWSGYDYNAWEIWNKESKRYLPTMDEFEDYWQKSSVKDMKVPRDMVLQWKKDWILKKRIEAKNERDGKKNQSPKEDEDVF</sequence>
<reference evidence="2 3" key="1">
    <citation type="submission" date="2019-06" db="EMBL/GenBank/DDBJ databases">
        <title>Genome Sequence of the Brown Rot Fungal Pathogen Monilinia fructicola.</title>
        <authorList>
            <person name="De Miccolis Angelini R.M."/>
            <person name="Landi L."/>
            <person name="Abate D."/>
            <person name="Pollastro S."/>
            <person name="Romanazzi G."/>
            <person name="Faretra F."/>
        </authorList>
    </citation>
    <scope>NUCLEOTIDE SEQUENCE [LARGE SCALE GENOMIC DNA]</scope>
    <source>
        <strain evidence="2 3">Mfrc123</strain>
    </source>
</reference>
<feature type="region of interest" description="Disordered" evidence="1">
    <location>
        <begin position="1"/>
        <end position="129"/>
    </location>
</feature>
<dbReference type="VEuPathDB" id="FungiDB:MFRU_017g00400"/>
<dbReference type="EMBL" id="VICG01000009">
    <property type="protein sequence ID" value="KAA8568846.1"/>
    <property type="molecule type" value="Genomic_DNA"/>
</dbReference>